<comment type="caution">
    <text evidence="2">The sequence shown here is derived from an EMBL/GenBank/DDBJ whole genome shotgun (WGS) entry which is preliminary data.</text>
</comment>
<dbReference type="HOGENOM" id="CLU_1090130_0_0_1"/>
<sequence length="255" mass="27992">MAEQSRVTDTRVASSSGARHMPIQYTDGPSPGEKSLAAPSRRYLILAASLAVRHRLCYLAARQTLLQAWLQRRWSSPLERPMAGNRDGRRSNQMCYTRPSRAKQRSTSIWAMVMVMVMVGSASLRSLGSLAWLQQPTCEVISYSIQSLFGCSSWTSDLTRWPPVFDQLNERGDAAPWPDRPLVRPIGLAAGNCRGKKSGCRFGSPDPVSIASRMQAETANRKQHYAPRSGVLDGNRGWPALPGAILRGAAAILPS</sequence>
<feature type="region of interest" description="Disordered" evidence="1">
    <location>
        <begin position="80"/>
        <end position="100"/>
    </location>
</feature>
<dbReference type="Proteomes" id="UP000005426">
    <property type="component" value="Unassembled WGS sequence"/>
</dbReference>
<name>G9NIC0_HYPAI</name>
<evidence type="ECO:0000313" key="3">
    <source>
        <dbReference type="Proteomes" id="UP000005426"/>
    </source>
</evidence>
<reference evidence="2 3" key="1">
    <citation type="journal article" date="2011" name="Genome Biol.">
        <title>Comparative genome sequence analysis underscores mycoparasitism as the ancestral life style of Trichoderma.</title>
        <authorList>
            <person name="Kubicek C.P."/>
            <person name="Herrera-Estrella A."/>
            <person name="Seidl-Seiboth V."/>
            <person name="Martinez D.A."/>
            <person name="Druzhinina I.S."/>
            <person name="Thon M."/>
            <person name="Zeilinger S."/>
            <person name="Casas-Flores S."/>
            <person name="Horwitz B.A."/>
            <person name="Mukherjee P.K."/>
            <person name="Mukherjee M."/>
            <person name="Kredics L."/>
            <person name="Alcaraz L.D."/>
            <person name="Aerts A."/>
            <person name="Antal Z."/>
            <person name="Atanasova L."/>
            <person name="Cervantes-Badillo M.G."/>
            <person name="Challacombe J."/>
            <person name="Chertkov O."/>
            <person name="McCluskey K."/>
            <person name="Coulpier F."/>
            <person name="Deshpande N."/>
            <person name="von Doehren H."/>
            <person name="Ebbole D.J."/>
            <person name="Esquivel-Naranjo E.U."/>
            <person name="Fekete E."/>
            <person name="Flipphi M."/>
            <person name="Glaser F."/>
            <person name="Gomez-Rodriguez E.Y."/>
            <person name="Gruber S."/>
            <person name="Han C."/>
            <person name="Henrissat B."/>
            <person name="Hermosa R."/>
            <person name="Hernandez-Onate M."/>
            <person name="Karaffa L."/>
            <person name="Kosti I."/>
            <person name="Le Crom S."/>
            <person name="Lindquist E."/>
            <person name="Lucas S."/>
            <person name="Luebeck M."/>
            <person name="Luebeck P.S."/>
            <person name="Margeot A."/>
            <person name="Metz B."/>
            <person name="Misra M."/>
            <person name="Nevalainen H."/>
            <person name="Omann M."/>
            <person name="Packer N."/>
            <person name="Perrone G."/>
            <person name="Uresti-Rivera E.E."/>
            <person name="Salamov A."/>
            <person name="Schmoll M."/>
            <person name="Seiboth B."/>
            <person name="Shapiro H."/>
            <person name="Sukno S."/>
            <person name="Tamayo-Ramos J.A."/>
            <person name="Tisch D."/>
            <person name="Wiest A."/>
            <person name="Wilkinson H.H."/>
            <person name="Zhang M."/>
            <person name="Coutinho P.M."/>
            <person name="Kenerley C.M."/>
            <person name="Monte E."/>
            <person name="Baker S.E."/>
            <person name="Grigoriev I.V."/>
        </authorList>
    </citation>
    <scope>NUCLEOTIDE SEQUENCE [LARGE SCALE GENOMIC DNA]</scope>
    <source>
        <strain evidence="3">ATCC 20476 / IMI 206040</strain>
    </source>
</reference>
<dbReference type="AlphaFoldDB" id="G9NIC0"/>
<accession>G9NIC0</accession>
<dbReference type="EMBL" id="ABDG02000016">
    <property type="protein sequence ID" value="EHK49533.1"/>
    <property type="molecule type" value="Genomic_DNA"/>
</dbReference>
<organism evidence="2 3">
    <name type="scientific">Hypocrea atroviridis (strain ATCC 20476 / IMI 206040)</name>
    <name type="common">Trichoderma atroviride</name>
    <dbReference type="NCBI Taxonomy" id="452589"/>
    <lineage>
        <taxon>Eukaryota</taxon>
        <taxon>Fungi</taxon>
        <taxon>Dikarya</taxon>
        <taxon>Ascomycota</taxon>
        <taxon>Pezizomycotina</taxon>
        <taxon>Sordariomycetes</taxon>
        <taxon>Hypocreomycetidae</taxon>
        <taxon>Hypocreales</taxon>
        <taxon>Hypocreaceae</taxon>
        <taxon>Trichoderma</taxon>
    </lineage>
</organism>
<evidence type="ECO:0000256" key="1">
    <source>
        <dbReference type="SAM" id="MobiDB-lite"/>
    </source>
</evidence>
<gene>
    <name evidence="2" type="ORF">TRIATDRAFT_92582</name>
</gene>
<keyword evidence="3" id="KW-1185">Reference proteome</keyword>
<evidence type="ECO:0000313" key="2">
    <source>
        <dbReference type="EMBL" id="EHK49533.1"/>
    </source>
</evidence>
<feature type="compositionally biased region" description="Polar residues" evidence="1">
    <location>
        <begin position="1"/>
        <end position="17"/>
    </location>
</feature>
<dbReference type="OrthoDB" id="10580692at2759"/>
<feature type="region of interest" description="Disordered" evidence="1">
    <location>
        <begin position="1"/>
        <end position="34"/>
    </location>
</feature>
<protein>
    <submittedName>
        <fullName evidence="2">Uncharacterized protein</fullName>
    </submittedName>
</protein>
<proteinExistence type="predicted"/>